<comment type="subcellular location">
    <subcellularLocation>
        <location evidence="1">Nucleus</location>
        <location evidence="1">Nucleolus</location>
    </subcellularLocation>
</comment>
<dbReference type="PANTHER" id="PTHR31576">
    <property type="entry name" value="TATA BOX-BINDING PROTEIN-ASSOCIATED FACTOR RNA POLYMERASE I SUBUNIT B"/>
    <property type="match status" value="1"/>
</dbReference>
<name>A0A3B0KHW1_DROGU</name>
<feature type="domain" description="Rrn7/TAF1B C-terminal cyclin" evidence="14">
    <location>
        <begin position="321"/>
        <end position="454"/>
    </location>
</feature>
<dbReference type="Pfam" id="PF11781">
    <property type="entry name" value="Zn_ribbon_RRN7"/>
    <property type="match status" value="1"/>
</dbReference>
<dbReference type="InterPro" id="IPR033599">
    <property type="entry name" value="TAF1B/Rrn7"/>
</dbReference>
<dbReference type="AlphaFoldDB" id="A0A3B0KHW1"/>
<dbReference type="GO" id="GO:0042790">
    <property type="term" value="P:nucleolar large rRNA transcription by RNA polymerase I"/>
    <property type="evidence" value="ECO:0007669"/>
    <property type="project" value="TreeGrafter"/>
</dbReference>
<dbReference type="Pfam" id="PF20645">
    <property type="entry name" value="Rrn7_cyclin_C"/>
    <property type="match status" value="1"/>
</dbReference>
<feature type="coiled-coil region" evidence="12">
    <location>
        <begin position="413"/>
        <end position="440"/>
    </location>
</feature>
<dbReference type="GO" id="GO:0005668">
    <property type="term" value="C:RNA polymerase transcription factor SL1 complex"/>
    <property type="evidence" value="ECO:0007669"/>
    <property type="project" value="TreeGrafter"/>
</dbReference>
<keyword evidence="9" id="KW-0804">Transcription</keyword>
<evidence type="ECO:0000256" key="1">
    <source>
        <dbReference type="ARBA" id="ARBA00004604"/>
    </source>
</evidence>
<gene>
    <name evidence="15" type="ORF">DGUA_6G015869</name>
</gene>
<keyword evidence="8" id="KW-0238">DNA-binding</keyword>
<dbReference type="OrthoDB" id="10069252at2759"/>
<organism evidence="15 16">
    <name type="scientific">Drosophila guanche</name>
    <name type="common">Fruit fly</name>
    <dbReference type="NCBI Taxonomy" id="7266"/>
    <lineage>
        <taxon>Eukaryota</taxon>
        <taxon>Metazoa</taxon>
        <taxon>Ecdysozoa</taxon>
        <taxon>Arthropoda</taxon>
        <taxon>Hexapoda</taxon>
        <taxon>Insecta</taxon>
        <taxon>Pterygota</taxon>
        <taxon>Neoptera</taxon>
        <taxon>Endopterygota</taxon>
        <taxon>Diptera</taxon>
        <taxon>Brachycera</taxon>
        <taxon>Muscomorpha</taxon>
        <taxon>Ephydroidea</taxon>
        <taxon>Drosophilidae</taxon>
        <taxon>Drosophila</taxon>
        <taxon>Sophophora</taxon>
    </lineage>
</organism>
<evidence type="ECO:0000313" key="16">
    <source>
        <dbReference type="Proteomes" id="UP000268350"/>
    </source>
</evidence>
<feature type="domain" description="RRN7-type" evidence="13">
    <location>
        <begin position="11"/>
        <end position="39"/>
    </location>
</feature>
<evidence type="ECO:0000256" key="5">
    <source>
        <dbReference type="ARBA" id="ARBA00022771"/>
    </source>
</evidence>
<reference evidence="16" key="1">
    <citation type="submission" date="2018-01" db="EMBL/GenBank/DDBJ databases">
        <authorList>
            <person name="Alioto T."/>
            <person name="Alioto T."/>
        </authorList>
    </citation>
    <scope>NUCLEOTIDE SEQUENCE [LARGE SCALE GENOMIC DNA]</scope>
</reference>
<keyword evidence="7" id="KW-0805">Transcription regulation</keyword>
<evidence type="ECO:0000256" key="8">
    <source>
        <dbReference type="ARBA" id="ARBA00023125"/>
    </source>
</evidence>
<protein>
    <recommendedName>
        <fullName evidence="3">TATA box-binding protein-associated factor RNA polymerase I subunit B</fullName>
    </recommendedName>
    <alternativeName>
        <fullName evidence="11">TATA box-binding protein-associated factor 1B</fullName>
    </alternativeName>
</protein>
<sequence length="867" mass="102761">MDETDVVEVDDMQCDVCAERKFQEREGYYYCIECGTKKEQLRAVEINAEDTFNDTKNHTTVRTIKQPQIKTEDNEITSWEFYNYVLRGLTQELLDLGAKPELKLMTLQVWAAYLGRMEVAFYKSNVMGLPKLNVRSLPRDARIIYNHQQAKRKRERLDKSNLDDERSKWRQWRKTKRKLDATVCSKKDAATESTAGHSIRLQWSYRARKTLKRHMALKHLDKHSMDSTGSMRCHGLRPKAKNLGHCDRNIFLLNINKLYVVLAIALNMIGDDLQLTDLLRLIDEEHLTSRYLLKYVPEDVAVRSKTLIKELQLGHQVDKCSYEFLRTQVGYMSRFIDLTEFQTPDLTALTQRYVRELSLPPAVAEYVCRLMDFHLPEFRRLWDTWTYPRYEARVMAYIVYVMKLLFGLDDVKEQKISETAAEVNELLQKLQQEHTDGEEAPANLFVFGEWMHFVELRKVLVSHYNQSFAQRFGVVNHLERQLNDILIKERKQEEHDKSFNELEMTPAMRQSENMRHTFECLLKEKYGEGSAEMTAKDHIEFQASMTPALSYFKRLLMHASRAEGEDMSVKIPEYMWVEHSERQLDPFMAKTKDLADYLAKHQVKLCVQELSCQEDYQRVGIFQFFPKLDQKSSEFRANCDITGDEWIQELRKKIKRPIFKFRQPVATYCPRYKVYERAARRQKMEEDNPFWKIYKTPKVRVKLNDEEISLDELSSLQTFDEAHMEPLPFPLNMPRRRLNSRSSLTDYELIEPKEEVVEEGEVQKMTQMLNVSNFDIWLLHGHMHKLPQAHQRELRTLFPCSFRWLLETCAATIGVCWSVLYEQLLVLEVVLHHGIEDWSNHKDNLRFKYNNPNKDINMMTKLYRDMW</sequence>
<dbReference type="InterPro" id="IPR021752">
    <property type="entry name" value="TF_Rrn7_Zf"/>
</dbReference>
<keyword evidence="12" id="KW-0175">Coiled coil</keyword>
<evidence type="ECO:0000256" key="4">
    <source>
        <dbReference type="ARBA" id="ARBA00022723"/>
    </source>
</evidence>
<evidence type="ECO:0000259" key="14">
    <source>
        <dbReference type="Pfam" id="PF20645"/>
    </source>
</evidence>
<accession>A0A3B0KHW1</accession>
<dbReference type="Proteomes" id="UP000268350">
    <property type="component" value="Unassembled WGS sequence"/>
</dbReference>
<evidence type="ECO:0000256" key="3">
    <source>
        <dbReference type="ARBA" id="ARBA00018994"/>
    </source>
</evidence>
<evidence type="ECO:0000256" key="10">
    <source>
        <dbReference type="ARBA" id="ARBA00023242"/>
    </source>
</evidence>
<keyword evidence="5" id="KW-0863">Zinc-finger</keyword>
<evidence type="ECO:0000256" key="9">
    <source>
        <dbReference type="ARBA" id="ARBA00023163"/>
    </source>
</evidence>
<dbReference type="GO" id="GO:0001164">
    <property type="term" value="F:RNA polymerase I core promoter sequence-specific DNA binding"/>
    <property type="evidence" value="ECO:0007669"/>
    <property type="project" value="InterPro"/>
</dbReference>
<keyword evidence="6" id="KW-0862">Zinc</keyword>
<proteinExistence type="inferred from homology"/>
<evidence type="ECO:0000256" key="7">
    <source>
        <dbReference type="ARBA" id="ARBA00023015"/>
    </source>
</evidence>
<dbReference type="EMBL" id="OUUW01000013">
    <property type="protein sequence ID" value="SPP88050.1"/>
    <property type="molecule type" value="Genomic_DNA"/>
</dbReference>
<dbReference type="GO" id="GO:0008270">
    <property type="term" value="F:zinc ion binding"/>
    <property type="evidence" value="ECO:0007669"/>
    <property type="project" value="UniProtKB-KW"/>
</dbReference>
<evidence type="ECO:0000256" key="11">
    <source>
        <dbReference type="ARBA" id="ARBA00032500"/>
    </source>
</evidence>
<dbReference type="OMA" id="REGYYYC"/>
<evidence type="ECO:0000256" key="12">
    <source>
        <dbReference type="SAM" id="Coils"/>
    </source>
</evidence>
<keyword evidence="10" id="KW-0539">Nucleus</keyword>
<evidence type="ECO:0000256" key="6">
    <source>
        <dbReference type="ARBA" id="ARBA00022833"/>
    </source>
</evidence>
<keyword evidence="4" id="KW-0479">Metal-binding</keyword>
<dbReference type="InterPro" id="IPR048538">
    <property type="entry name" value="Rrn7_cyclin_C"/>
</dbReference>
<evidence type="ECO:0000259" key="13">
    <source>
        <dbReference type="Pfam" id="PF11781"/>
    </source>
</evidence>
<evidence type="ECO:0000313" key="15">
    <source>
        <dbReference type="EMBL" id="SPP88050.1"/>
    </source>
</evidence>
<dbReference type="GO" id="GO:0070860">
    <property type="term" value="C:RNA polymerase I core factor complex"/>
    <property type="evidence" value="ECO:0007669"/>
    <property type="project" value="InterPro"/>
</dbReference>
<keyword evidence="16" id="KW-1185">Reference proteome</keyword>
<evidence type="ECO:0000256" key="2">
    <source>
        <dbReference type="ARBA" id="ARBA00006899"/>
    </source>
</evidence>
<dbReference type="PANTHER" id="PTHR31576:SF2">
    <property type="entry name" value="TATA BOX-BINDING PROTEIN-ASSOCIATED FACTOR RNA POLYMERASE I SUBUNIT B"/>
    <property type="match status" value="1"/>
</dbReference>
<comment type="similarity">
    <text evidence="2">Belongs to the RRN7/TAF1B family.</text>
</comment>